<dbReference type="SUPFAM" id="SSF55486">
    <property type="entry name" value="Metalloproteases ('zincins'), catalytic domain"/>
    <property type="match status" value="1"/>
</dbReference>
<name>A0A418QIW2_9BACT</name>
<dbReference type="Gene3D" id="2.60.120.260">
    <property type="entry name" value="Galactose-binding domain-like"/>
    <property type="match status" value="1"/>
</dbReference>
<evidence type="ECO:0000313" key="3">
    <source>
        <dbReference type="EMBL" id="RIY05094.1"/>
    </source>
</evidence>
<dbReference type="RefSeq" id="WP_119657769.1">
    <property type="nucleotide sequence ID" value="NZ_JBHUOI010000053.1"/>
</dbReference>
<dbReference type="EMBL" id="QYCN01000066">
    <property type="protein sequence ID" value="RIY05094.1"/>
    <property type="molecule type" value="Genomic_DNA"/>
</dbReference>
<sequence length="826" mass="87664">MKKLLLLPALLAAFSTSHGQTFVRDPKPAPRTVCYASPEVAHTKLPLPAAYLQQQSTPRRGAATSRIEVAYTGFTPQAQAAFQRAIDIWESLLISPVTIRVQATWTSLGPRVLGSAGATAYYQDLSGATRGGVLYPVALAEKISGQDLNSPTEPDISARFSSDTNWYYGLDGKTPAGKYDLVSVVLHELCHGLGFIASTSYSSGTGSYSNPPSIYGTYMQNQAGQALTNNAQFPNSSLALGTQYTGNQLYFNSPLAKAVNSSFAPRLYAPNPYESGSSISHLNESTYTSGDLNSLMTPQIASAEAMHNPGPITLRMFDEMGWFNTAIRHKRLPDSEVAQDFPVTATVVSDGTVTPGSVKLVYTVDNAPVATVAMTSLGGNQYRGVIGNPGLNHTVRYYITAADNETGRTYTAPATYQPGVATVDRYSFAIGPDVTVPVVRHQAPTYRFADKLPLVLTAQATDNLGVASVTAEYAVNGVAQPAVGLTRQAATDTYSGAVGAAANLKAGDVVTYRLVTRDAAAATNQVVSPGSGTYTVNIVAFKAAQSAYTNNLNTATPLDFVGEGFTITQPAGFSNAAIHSDHQYTDDSTRIYQLLVPIRIAAPAVTMSYDEIVLVEPGEPNSKYGTEEFYDYVVVEGSSDQGTSWQPLVSALTNGYDSALQPEWLAAWNAGLNAIGSSTTVGTPALFKPHTFDLAKTFAQGDEVRLRFRLTSDPGAHGWGWAVDNLTINNVVTGVASGLQAAGGLTVYPNPNAGQFRVRATFARPTSGLELLVRNSLGQVVYRRSVPTTTGQLDLPVDLGSLASGLYQVSLGSGTDAAARKVLIQR</sequence>
<keyword evidence="4" id="KW-1185">Reference proteome</keyword>
<protein>
    <submittedName>
        <fullName evidence="3">T9SS C-terminal target domain-containing protein</fullName>
    </submittedName>
</protein>
<accession>A0A418QIW2</accession>
<keyword evidence="1" id="KW-0732">Signal</keyword>
<evidence type="ECO:0000259" key="2">
    <source>
        <dbReference type="Pfam" id="PF18962"/>
    </source>
</evidence>
<dbReference type="GO" id="GO:0008237">
    <property type="term" value="F:metallopeptidase activity"/>
    <property type="evidence" value="ECO:0007669"/>
    <property type="project" value="InterPro"/>
</dbReference>
<evidence type="ECO:0000256" key="1">
    <source>
        <dbReference type="SAM" id="SignalP"/>
    </source>
</evidence>
<evidence type="ECO:0000313" key="4">
    <source>
        <dbReference type="Proteomes" id="UP000284250"/>
    </source>
</evidence>
<feature type="domain" description="Secretion system C-terminal sorting" evidence="2">
    <location>
        <begin position="747"/>
        <end position="824"/>
    </location>
</feature>
<dbReference type="Gene3D" id="3.40.390.10">
    <property type="entry name" value="Collagenase (Catalytic Domain)"/>
    <property type="match status" value="1"/>
</dbReference>
<feature type="signal peptide" evidence="1">
    <location>
        <begin position="1"/>
        <end position="19"/>
    </location>
</feature>
<dbReference type="Pfam" id="PF18962">
    <property type="entry name" value="Por_Secre_tail"/>
    <property type="match status" value="1"/>
</dbReference>
<dbReference type="Proteomes" id="UP000284250">
    <property type="component" value="Unassembled WGS sequence"/>
</dbReference>
<gene>
    <name evidence="3" type="ORF">D0T11_20955</name>
</gene>
<dbReference type="AlphaFoldDB" id="A0A418QIW2"/>
<feature type="chain" id="PRO_5019267970" evidence="1">
    <location>
        <begin position="20"/>
        <end position="826"/>
    </location>
</feature>
<proteinExistence type="predicted"/>
<dbReference type="NCBIfam" id="TIGR04183">
    <property type="entry name" value="Por_Secre_tail"/>
    <property type="match status" value="1"/>
</dbReference>
<dbReference type="OrthoDB" id="614750at2"/>
<comment type="caution">
    <text evidence="3">The sequence shown here is derived from an EMBL/GenBank/DDBJ whole genome shotgun (WGS) entry which is preliminary data.</text>
</comment>
<dbReference type="InterPro" id="IPR026444">
    <property type="entry name" value="Secre_tail"/>
</dbReference>
<reference evidence="3 4" key="1">
    <citation type="submission" date="2019-01" db="EMBL/GenBank/DDBJ databases">
        <title>Hymenobacter humicola sp. nov., isolated from soils in Antarctica.</title>
        <authorList>
            <person name="Sedlacek I."/>
            <person name="Holochova P."/>
            <person name="Kralova S."/>
            <person name="Pantucek R."/>
            <person name="Stankova E."/>
            <person name="Vrbovska V."/>
            <person name="Kristofova L."/>
            <person name="Svec P."/>
            <person name="Busse H.-J."/>
        </authorList>
    </citation>
    <scope>NUCLEOTIDE SEQUENCE [LARGE SCALE GENOMIC DNA]</scope>
    <source>
        <strain evidence="3 4">CCM 8852</strain>
    </source>
</reference>
<organism evidence="3 4">
    <name type="scientific">Hymenobacter rubripertinctus</name>
    <dbReference type="NCBI Taxonomy" id="2029981"/>
    <lineage>
        <taxon>Bacteria</taxon>
        <taxon>Pseudomonadati</taxon>
        <taxon>Bacteroidota</taxon>
        <taxon>Cytophagia</taxon>
        <taxon>Cytophagales</taxon>
        <taxon>Hymenobacteraceae</taxon>
        <taxon>Hymenobacter</taxon>
    </lineage>
</organism>
<dbReference type="InterPro" id="IPR024079">
    <property type="entry name" value="MetalloPept_cat_dom_sf"/>
</dbReference>